<dbReference type="InterPro" id="IPR014710">
    <property type="entry name" value="RmlC-like_jellyroll"/>
</dbReference>
<dbReference type="PIRSF" id="PIRSF006232">
    <property type="entry name" value="Pirin"/>
    <property type="match status" value="1"/>
</dbReference>
<feature type="domain" description="Pirin C-terminal" evidence="4">
    <location>
        <begin position="175"/>
        <end position="276"/>
    </location>
</feature>
<evidence type="ECO:0000259" key="3">
    <source>
        <dbReference type="Pfam" id="PF02678"/>
    </source>
</evidence>
<dbReference type="InterPro" id="IPR011051">
    <property type="entry name" value="RmlC_Cupin_sf"/>
</dbReference>
<dbReference type="SUPFAM" id="SSF51182">
    <property type="entry name" value="RmlC-like cupins"/>
    <property type="match status" value="1"/>
</dbReference>
<organism evidence="5 6">
    <name type="scientific">Desulfovibrio falkowii</name>
    <dbReference type="NCBI Taxonomy" id="3136602"/>
    <lineage>
        <taxon>Bacteria</taxon>
        <taxon>Pseudomonadati</taxon>
        <taxon>Thermodesulfobacteriota</taxon>
        <taxon>Desulfovibrionia</taxon>
        <taxon>Desulfovibrionales</taxon>
        <taxon>Desulfovibrionaceae</taxon>
        <taxon>Desulfovibrio</taxon>
    </lineage>
</organism>
<evidence type="ECO:0000259" key="4">
    <source>
        <dbReference type="Pfam" id="PF05726"/>
    </source>
</evidence>
<dbReference type="CDD" id="cd02247">
    <property type="entry name" value="cupin_pirin_C"/>
    <property type="match status" value="1"/>
</dbReference>
<keyword evidence="6" id="KW-1185">Reference proteome</keyword>
<dbReference type="CDD" id="cd02909">
    <property type="entry name" value="cupin_pirin_N"/>
    <property type="match status" value="1"/>
</dbReference>
<dbReference type="EMBL" id="BAAFSG010000001">
    <property type="protein sequence ID" value="GAB1254001.1"/>
    <property type="molecule type" value="Genomic_DNA"/>
</dbReference>
<accession>A0ABQ0E8Y3</accession>
<dbReference type="InterPro" id="IPR008778">
    <property type="entry name" value="Pirin_C_dom"/>
</dbReference>
<dbReference type="InterPro" id="IPR012093">
    <property type="entry name" value="Pirin"/>
</dbReference>
<protein>
    <submittedName>
        <fullName evidence="5">Pirin family protein</fullName>
    </submittedName>
</protein>
<evidence type="ECO:0000256" key="1">
    <source>
        <dbReference type="ARBA" id="ARBA00008416"/>
    </source>
</evidence>
<dbReference type="Gene3D" id="2.60.120.10">
    <property type="entry name" value="Jelly Rolls"/>
    <property type="match status" value="2"/>
</dbReference>
<dbReference type="Pfam" id="PF05726">
    <property type="entry name" value="Pirin_C"/>
    <property type="match status" value="1"/>
</dbReference>
<sequence length="286" mass="31112">MKKRAIAELVTGRKAVDGAGVHLVRVLGSPTVRTFDPFLMLDAFDSHNPDDYIKGFPTHPHRGIETFTYLMRGRIDHEDSLGNAGSIVDGGCQWMTAGSGILHQEMPLPSRQMLGLQLWINLPRDRKMVDPEYRDIKADMVPAVEEGGARVAIVAGEYKGMAGATRGDHVDVTFLDISLKPGALWSMETRPQETVFAYMVEGECELSGDGGVIPHRNACLFTLGDSLSLVGGAEGARFVLVSGTPLREPVAWGGPIVMNTDEELKQAFFELEDGTFIRHAPHGKAG</sequence>
<evidence type="ECO:0000313" key="5">
    <source>
        <dbReference type="EMBL" id="GAB1254001.1"/>
    </source>
</evidence>
<proteinExistence type="inferred from homology"/>
<dbReference type="PANTHER" id="PTHR13903:SF8">
    <property type="entry name" value="PIRIN"/>
    <property type="match status" value="1"/>
</dbReference>
<dbReference type="PANTHER" id="PTHR13903">
    <property type="entry name" value="PIRIN-RELATED"/>
    <property type="match status" value="1"/>
</dbReference>
<evidence type="ECO:0000256" key="2">
    <source>
        <dbReference type="RuleBase" id="RU003457"/>
    </source>
</evidence>
<dbReference type="Proteomes" id="UP001628192">
    <property type="component" value="Unassembled WGS sequence"/>
</dbReference>
<comment type="similarity">
    <text evidence="1 2">Belongs to the pirin family.</text>
</comment>
<feature type="domain" description="Pirin N-terminal" evidence="3">
    <location>
        <begin position="23"/>
        <end position="120"/>
    </location>
</feature>
<comment type="caution">
    <text evidence="5">The sequence shown here is derived from an EMBL/GenBank/DDBJ whole genome shotgun (WGS) entry which is preliminary data.</text>
</comment>
<name>A0ABQ0E8Y3_9BACT</name>
<reference evidence="5 6" key="1">
    <citation type="journal article" date="2025" name="Int. J. Syst. Evol. Microbiol.">
        <title>Desulfovibrio falkowii sp. nov., Porphyromonas miyakawae sp. nov., Mediterraneibacter flintii sp. nov. and Owariibacterium komagatae gen. nov., sp. nov., isolated from human faeces.</title>
        <authorList>
            <person name="Hamaguchi T."/>
            <person name="Ohara M."/>
            <person name="Hisatomi A."/>
            <person name="Sekiguchi K."/>
            <person name="Takeda J.I."/>
            <person name="Ueyama J."/>
            <person name="Ito M."/>
            <person name="Nishiwaki H."/>
            <person name="Ogi T."/>
            <person name="Hirayama M."/>
            <person name="Ohkuma M."/>
            <person name="Sakamoto M."/>
            <person name="Ohno K."/>
        </authorList>
    </citation>
    <scope>NUCLEOTIDE SEQUENCE [LARGE SCALE GENOMIC DNA]</scope>
    <source>
        <strain evidence="5 6">13CB8C</strain>
    </source>
</reference>
<dbReference type="RefSeq" id="WP_012624639.1">
    <property type="nucleotide sequence ID" value="NZ_BAAFSG010000001.1"/>
</dbReference>
<dbReference type="InterPro" id="IPR003829">
    <property type="entry name" value="Pirin_N_dom"/>
</dbReference>
<evidence type="ECO:0000313" key="6">
    <source>
        <dbReference type="Proteomes" id="UP001628192"/>
    </source>
</evidence>
<dbReference type="Pfam" id="PF02678">
    <property type="entry name" value="Pirin"/>
    <property type="match status" value="1"/>
</dbReference>
<gene>
    <name evidence="5" type="ORF">Defa_14880</name>
</gene>